<evidence type="ECO:0000313" key="4">
    <source>
        <dbReference type="Proteomes" id="UP000789595"/>
    </source>
</evidence>
<evidence type="ECO:0000256" key="1">
    <source>
        <dbReference type="SAM" id="MobiDB-lite"/>
    </source>
</evidence>
<organism evidence="3 4">
    <name type="scientific">Pelagomonas calceolata</name>
    <dbReference type="NCBI Taxonomy" id="35677"/>
    <lineage>
        <taxon>Eukaryota</taxon>
        <taxon>Sar</taxon>
        <taxon>Stramenopiles</taxon>
        <taxon>Ochrophyta</taxon>
        <taxon>Pelagophyceae</taxon>
        <taxon>Pelagomonadales</taxon>
        <taxon>Pelagomonadaceae</taxon>
        <taxon>Pelagomonas</taxon>
    </lineage>
</organism>
<name>A0A8J2S3N9_9STRA</name>
<accession>A0A8J2S3N9</accession>
<feature type="compositionally biased region" description="Low complexity" evidence="1">
    <location>
        <begin position="246"/>
        <end position="257"/>
    </location>
</feature>
<protein>
    <submittedName>
        <fullName evidence="3">Uncharacterized protein</fullName>
    </submittedName>
</protein>
<proteinExistence type="predicted"/>
<keyword evidence="2" id="KW-0732">Signal</keyword>
<reference evidence="3" key="1">
    <citation type="submission" date="2021-11" db="EMBL/GenBank/DDBJ databases">
        <authorList>
            <consortium name="Genoscope - CEA"/>
            <person name="William W."/>
        </authorList>
    </citation>
    <scope>NUCLEOTIDE SEQUENCE</scope>
</reference>
<dbReference type="AlphaFoldDB" id="A0A8J2S3N9"/>
<feature type="compositionally biased region" description="Acidic residues" evidence="1">
    <location>
        <begin position="263"/>
        <end position="286"/>
    </location>
</feature>
<sequence>MRVLLTIAALAAAQDAEPSGDYKELLDRVALLEERLRLTNIPEVTDDENDERSLLEQFTDAAGDFIVNRLLPRSDAQCRWNYAKSVCVPRCECSFQHRAGDLTPSRACRLRPPDSFLQEEVCDPDVSGERGTFEKVAGLIAVRSERAFDQLLGFLRDAAPDTSVECDWRWATKKCEPVERCHLRYRFGDFHLGRSCRLRPPLDDGFGELDEDFGRLDGFDTEAPEAEADEPADADFGKLDADEPDAAAAPADAPGDVEAGGGGEEEEAVEEEAAAEEPAPDEEPAAEEPHLRGAAPYGLGDDDRDATW</sequence>
<feature type="signal peptide" evidence="2">
    <location>
        <begin position="1"/>
        <end position="16"/>
    </location>
</feature>
<dbReference type="EMBL" id="CAKKNE010000001">
    <property type="protein sequence ID" value="CAH0364263.1"/>
    <property type="molecule type" value="Genomic_DNA"/>
</dbReference>
<feature type="chain" id="PRO_5035202850" evidence="2">
    <location>
        <begin position="17"/>
        <end position="308"/>
    </location>
</feature>
<gene>
    <name evidence="3" type="ORF">PECAL_1P06180</name>
</gene>
<dbReference type="OrthoDB" id="190846at2759"/>
<evidence type="ECO:0000313" key="3">
    <source>
        <dbReference type="EMBL" id="CAH0364263.1"/>
    </source>
</evidence>
<evidence type="ECO:0000256" key="2">
    <source>
        <dbReference type="SAM" id="SignalP"/>
    </source>
</evidence>
<keyword evidence="4" id="KW-1185">Reference proteome</keyword>
<comment type="caution">
    <text evidence="3">The sequence shown here is derived from an EMBL/GenBank/DDBJ whole genome shotgun (WGS) entry which is preliminary data.</text>
</comment>
<feature type="region of interest" description="Disordered" evidence="1">
    <location>
        <begin position="225"/>
        <end position="308"/>
    </location>
</feature>
<dbReference type="Proteomes" id="UP000789595">
    <property type="component" value="Unassembled WGS sequence"/>
</dbReference>